<reference evidence="1 2" key="1">
    <citation type="submission" date="2023-07" db="EMBL/GenBank/DDBJ databases">
        <title>Sorghum-associated microbial communities from plants grown in Nebraska, USA.</title>
        <authorList>
            <person name="Schachtman D."/>
        </authorList>
    </citation>
    <scope>NUCLEOTIDE SEQUENCE [LARGE SCALE GENOMIC DNA]</scope>
    <source>
        <strain evidence="1 2">3773</strain>
    </source>
</reference>
<proteinExistence type="predicted"/>
<dbReference type="EMBL" id="JAVDVI010000024">
    <property type="protein sequence ID" value="MDR6969578.1"/>
    <property type="molecule type" value="Genomic_DNA"/>
</dbReference>
<protein>
    <submittedName>
        <fullName evidence="1">Uncharacterized protein</fullName>
    </submittedName>
</protein>
<accession>A0ABU1TUL5</accession>
<gene>
    <name evidence="1" type="ORF">J2X31_003611</name>
</gene>
<keyword evidence="2" id="KW-1185">Reference proteome</keyword>
<comment type="caution">
    <text evidence="1">The sequence shown here is derived from an EMBL/GenBank/DDBJ whole genome shotgun (WGS) entry which is preliminary data.</text>
</comment>
<evidence type="ECO:0000313" key="2">
    <source>
        <dbReference type="Proteomes" id="UP001255185"/>
    </source>
</evidence>
<name>A0ABU1TUL5_9FLAO</name>
<sequence>MKKLLTVFAFVFHVSINAQTGLLPWVDELIKTLCCNFTRWKDKEEFTV</sequence>
<organism evidence="1 2">
    <name type="scientific">Flavobacterium arsenatis</name>
    <dbReference type="NCBI Taxonomy" id="1484332"/>
    <lineage>
        <taxon>Bacteria</taxon>
        <taxon>Pseudomonadati</taxon>
        <taxon>Bacteroidota</taxon>
        <taxon>Flavobacteriia</taxon>
        <taxon>Flavobacteriales</taxon>
        <taxon>Flavobacteriaceae</taxon>
        <taxon>Flavobacterium</taxon>
    </lineage>
</organism>
<dbReference type="RefSeq" id="WP_310028789.1">
    <property type="nucleotide sequence ID" value="NZ_JAVDVI010000024.1"/>
</dbReference>
<evidence type="ECO:0000313" key="1">
    <source>
        <dbReference type="EMBL" id="MDR6969578.1"/>
    </source>
</evidence>
<dbReference type="Proteomes" id="UP001255185">
    <property type="component" value="Unassembled WGS sequence"/>
</dbReference>